<dbReference type="AlphaFoldDB" id="A0AAJ5R0P4"/>
<gene>
    <name evidence="1" type="ORF">OK117_07655</name>
</gene>
<reference evidence="1" key="1">
    <citation type="journal article" date="2022" name="Phytopathology">
        <title>Complete circularized genome resources of seven strains of Xylella fastidiosa subsp. fastidiosa using hybrid assembly reveals unknown plasmids.</title>
        <authorList>
            <person name="Velasco-Amo M.D.P."/>
            <person name="Arias-Giraldo L.F.F."/>
            <person name="Ecija M.R."/>
            <person name="De La Fuente L."/>
            <person name="Marco-Noales E."/>
            <person name="Moralejo E."/>
            <person name="Navas-Cort J.A."/>
            <person name="Landa B.B."/>
        </authorList>
    </citation>
    <scope>NUCLEOTIDE SEQUENCE</scope>
    <source>
        <strain evidence="1">CFBP8073</strain>
    </source>
</reference>
<dbReference type="PROSITE" id="PS51257">
    <property type="entry name" value="PROKAR_LIPOPROTEIN"/>
    <property type="match status" value="1"/>
</dbReference>
<sequence>MNIPRVFKSLLKLCGIVALTLLMVFGAILSCGKNNMTETTQQKAAAQDIKEVSKMMMLESHNSNDKRCFKLPPKVGPIQFSPGMMIFHFKNIGYLSGIETSPGKIGDAGTSIVTLVFFPDKSRKEYYIRSRLPADSKEQVEIMGEYKEFYFYNLIDSLYSAIDKNGLFNIEYQPGRKRNKDELISDLKLIIDFVNSHTILCQGES</sequence>
<dbReference type="EMBL" id="CP109886">
    <property type="protein sequence ID" value="WCF27527.1"/>
    <property type="molecule type" value="Genomic_DNA"/>
</dbReference>
<proteinExistence type="predicted"/>
<protein>
    <submittedName>
        <fullName evidence="1">Uncharacterized protein</fullName>
    </submittedName>
</protein>
<name>A0AAJ5R0P4_XYLFS</name>
<organism evidence="1 2">
    <name type="scientific">Xylella fastidiosa subsp. fastidiosa</name>
    <dbReference type="NCBI Taxonomy" id="644356"/>
    <lineage>
        <taxon>Bacteria</taxon>
        <taxon>Pseudomonadati</taxon>
        <taxon>Pseudomonadota</taxon>
        <taxon>Gammaproteobacteria</taxon>
        <taxon>Lysobacterales</taxon>
        <taxon>Lysobacteraceae</taxon>
        <taxon>Xylella</taxon>
    </lineage>
</organism>
<accession>A0AAJ5R0P4</accession>
<reference evidence="1" key="2">
    <citation type="submission" date="2022-10" db="EMBL/GenBank/DDBJ databases">
        <authorList>
            <person name="Landa B."/>
            <person name="Arias-Giraldo L.F."/>
            <person name="Roman-Ecija M."/>
            <person name="Velasco-Amo M.P."/>
            <person name="De La Fuente L."/>
            <person name="Marco-Noales E."/>
            <person name="Moralejo E."/>
        </authorList>
    </citation>
    <scope>NUCLEOTIDE SEQUENCE</scope>
    <source>
        <strain evidence="1">CFBP8073</strain>
    </source>
</reference>
<evidence type="ECO:0000313" key="2">
    <source>
        <dbReference type="Proteomes" id="UP001211513"/>
    </source>
</evidence>
<dbReference type="RefSeq" id="WP_272141667.1">
    <property type="nucleotide sequence ID" value="NZ_CP109886.1"/>
</dbReference>
<evidence type="ECO:0000313" key="1">
    <source>
        <dbReference type="EMBL" id="WCF27527.1"/>
    </source>
</evidence>
<dbReference type="Proteomes" id="UP001211513">
    <property type="component" value="Chromosome"/>
</dbReference>